<dbReference type="GO" id="GO:0003697">
    <property type="term" value="F:single-stranded DNA binding"/>
    <property type="evidence" value="ECO:0007669"/>
    <property type="project" value="TreeGrafter"/>
</dbReference>
<keyword evidence="4 6" id="KW-0067">ATP-binding</keyword>
<dbReference type="InterPro" id="IPR008047">
    <property type="entry name" value="MCM_4"/>
</dbReference>
<dbReference type="PANTHER" id="PTHR11630:SF66">
    <property type="entry name" value="DNA REPLICATION LICENSING FACTOR MCM4"/>
    <property type="match status" value="1"/>
</dbReference>
<accession>A0AAD9J2M4</accession>
<dbReference type="InterPro" id="IPR041562">
    <property type="entry name" value="MCM_lid"/>
</dbReference>
<keyword evidence="7" id="KW-0347">Helicase</keyword>
<dbReference type="Pfam" id="PF00493">
    <property type="entry name" value="MCM"/>
    <property type="match status" value="1"/>
</dbReference>
<evidence type="ECO:0000256" key="3">
    <source>
        <dbReference type="ARBA" id="ARBA00022741"/>
    </source>
</evidence>
<dbReference type="Gene3D" id="3.40.50.300">
    <property type="entry name" value="P-loop containing nucleotide triphosphate hydrolases"/>
    <property type="match status" value="1"/>
</dbReference>
<comment type="catalytic activity">
    <reaction evidence="7">
        <text>ATP + H2O = ADP + phosphate + H(+)</text>
        <dbReference type="Rhea" id="RHEA:13065"/>
        <dbReference type="ChEBI" id="CHEBI:15377"/>
        <dbReference type="ChEBI" id="CHEBI:15378"/>
        <dbReference type="ChEBI" id="CHEBI:30616"/>
        <dbReference type="ChEBI" id="CHEBI:43474"/>
        <dbReference type="ChEBI" id="CHEBI:456216"/>
        <dbReference type="EC" id="3.6.4.12"/>
    </reaction>
</comment>
<keyword evidence="10" id="KW-1185">Reference proteome</keyword>
<evidence type="ECO:0000256" key="5">
    <source>
        <dbReference type="ARBA" id="ARBA00023125"/>
    </source>
</evidence>
<organism evidence="9 10">
    <name type="scientific">Paralvinella palmiformis</name>
    <dbReference type="NCBI Taxonomy" id="53620"/>
    <lineage>
        <taxon>Eukaryota</taxon>
        <taxon>Metazoa</taxon>
        <taxon>Spiralia</taxon>
        <taxon>Lophotrochozoa</taxon>
        <taxon>Annelida</taxon>
        <taxon>Polychaeta</taxon>
        <taxon>Sedentaria</taxon>
        <taxon>Canalipalpata</taxon>
        <taxon>Terebellida</taxon>
        <taxon>Terebelliformia</taxon>
        <taxon>Alvinellidae</taxon>
        <taxon>Paralvinella</taxon>
    </lineage>
</organism>
<dbReference type="InterPro" id="IPR001208">
    <property type="entry name" value="MCM_dom"/>
</dbReference>
<comment type="similarity">
    <text evidence="1 6">Belongs to the MCM family.</text>
</comment>
<protein>
    <recommendedName>
        <fullName evidence="7">DNA replication licensing factor MCM4</fullName>
        <ecNumber evidence="7">3.6.4.12</ecNumber>
    </recommendedName>
</protein>
<feature type="non-terminal residue" evidence="9">
    <location>
        <position position="1"/>
    </location>
</feature>
<keyword evidence="3 6" id="KW-0547">Nucleotide-binding</keyword>
<dbReference type="GO" id="GO:1902975">
    <property type="term" value="P:mitotic DNA replication initiation"/>
    <property type="evidence" value="ECO:0007669"/>
    <property type="project" value="TreeGrafter"/>
</dbReference>
<keyword evidence="5 6" id="KW-0238">DNA-binding</keyword>
<gene>
    <name evidence="9" type="ORF">LSH36_750g00018</name>
</gene>
<comment type="function">
    <text evidence="7">Acts as component of the MCM2-7 complex (MCM complex) which is the replicative helicase essential for 'once per cell cycle' DNA replication initiation and elongation in eukaryotic cells. The active ATPase sites in the MCM2-7 ring are formed through the interaction surfaces of two neighboring subunits such that a critical structure of a conserved arginine finger motif is provided in trans relative to the ATP-binding site of the Walker A box of the adjacent subunit. The six ATPase active sites, however, are likely to contribute differentially to the complex helicase activity.</text>
</comment>
<dbReference type="GO" id="GO:0005634">
    <property type="term" value="C:nucleus"/>
    <property type="evidence" value="ECO:0007669"/>
    <property type="project" value="TreeGrafter"/>
</dbReference>
<proteinExistence type="inferred from homology"/>
<dbReference type="SMART" id="SM00350">
    <property type="entry name" value="MCM"/>
    <property type="match status" value="1"/>
</dbReference>
<reference evidence="9" key="1">
    <citation type="journal article" date="2023" name="Mol. Biol. Evol.">
        <title>Third-Generation Sequencing Reveals the Adaptive Role of the Epigenome in Three Deep-Sea Polychaetes.</title>
        <authorList>
            <person name="Perez M."/>
            <person name="Aroh O."/>
            <person name="Sun Y."/>
            <person name="Lan Y."/>
            <person name="Juniper S.K."/>
            <person name="Young C.R."/>
            <person name="Angers B."/>
            <person name="Qian P.Y."/>
        </authorList>
    </citation>
    <scope>NUCLEOTIDE SEQUENCE</scope>
    <source>
        <strain evidence="9">P08H-3</strain>
    </source>
</reference>
<dbReference type="GO" id="GO:0000727">
    <property type="term" value="P:double-strand break repair via break-induced replication"/>
    <property type="evidence" value="ECO:0007669"/>
    <property type="project" value="TreeGrafter"/>
</dbReference>
<evidence type="ECO:0000256" key="6">
    <source>
        <dbReference type="RuleBase" id="RU004070"/>
    </source>
</evidence>
<dbReference type="PRINTS" id="PR01660">
    <property type="entry name" value="MCMPROTEIN4"/>
</dbReference>
<dbReference type="GO" id="GO:0042555">
    <property type="term" value="C:MCM complex"/>
    <property type="evidence" value="ECO:0007669"/>
    <property type="project" value="UniProtKB-UniRule"/>
</dbReference>
<keyword evidence="2 7" id="KW-0235">DNA replication</keyword>
<dbReference type="GO" id="GO:0016787">
    <property type="term" value="F:hydrolase activity"/>
    <property type="evidence" value="ECO:0007669"/>
    <property type="project" value="UniProtKB-KW"/>
</dbReference>
<dbReference type="InterPro" id="IPR031327">
    <property type="entry name" value="MCM"/>
</dbReference>
<sequence>FNSRCFQSTKIQISLLLATFQEQQTLSIAKAGIICSLNARTSLLAAANPIESQWNKNKTIIDNIQLPHTLLSRFDLIFLILDPQDELYDRRLANHLVSLYYITEEQQQQEFLDMSLLRDYIGYAKTYVHPKISEKAGQAFIEAYVEARKMGSGRGQVSAYPRQLESLIRLAEAHARMRLSNWVEVPDVQEARRLHREALKQAAIDPATGKIDISILTTGISGAARKQRAERAQLAKEIMLAKGKQPSFKYTKLFEEFREKMMERGEKYPSRDMFDDAVQDLEDDGVLIRTGSLIRACT</sequence>
<dbReference type="EMBL" id="JAODUP010000750">
    <property type="protein sequence ID" value="KAK2144500.1"/>
    <property type="molecule type" value="Genomic_DNA"/>
</dbReference>
<dbReference type="PANTHER" id="PTHR11630">
    <property type="entry name" value="DNA REPLICATION LICENSING FACTOR MCM FAMILY MEMBER"/>
    <property type="match status" value="1"/>
</dbReference>
<evidence type="ECO:0000259" key="8">
    <source>
        <dbReference type="PROSITE" id="PS50051"/>
    </source>
</evidence>
<dbReference type="AlphaFoldDB" id="A0AAD9J2M4"/>
<evidence type="ECO:0000256" key="1">
    <source>
        <dbReference type="ARBA" id="ARBA00008010"/>
    </source>
</evidence>
<dbReference type="GO" id="GO:0005524">
    <property type="term" value="F:ATP binding"/>
    <property type="evidence" value="ECO:0007669"/>
    <property type="project" value="UniProtKB-UniRule"/>
</dbReference>
<evidence type="ECO:0000256" key="7">
    <source>
        <dbReference type="RuleBase" id="RU368062"/>
    </source>
</evidence>
<comment type="subunit">
    <text evidence="7">Component of the MCM2-7 complex.</text>
</comment>
<keyword evidence="7" id="KW-0539">Nucleus</keyword>
<evidence type="ECO:0000313" key="9">
    <source>
        <dbReference type="EMBL" id="KAK2144500.1"/>
    </source>
</evidence>
<dbReference type="GO" id="GO:0017116">
    <property type="term" value="F:single-stranded DNA helicase activity"/>
    <property type="evidence" value="ECO:0007669"/>
    <property type="project" value="TreeGrafter"/>
</dbReference>
<comment type="caution">
    <text evidence="9">The sequence shown here is derived from an EMBL/GenBank/DDBJ whole genome shotgun (WGS) entry which is preliminary data.</text>
</comment>
<dbReference type="Pfam" id="PF17855">
    <property type="entry name" value="MCM_lid"/>
    <property type="match status" value="1"/>
</dbReference>
<evidence type="ECO:0000256" key="2">
    <source>
        <dbReference type="ARBA" id="ARBA00022705"/>
    </source>
</evidence>
<evidence type="ECO:0000256" key="4">
    <source>
        <dbReference type="ARBA" id="ARBA00022840"/>
    </source>
</evidence>
<dbReference type="SUPFAM" id="SSF52540">
    <property type="entry name" value="P-loop containing nucleoside triphosphate hydrolases"/>
    <property type="match status" value="1"/>
</dbReference>
<dbReference type="PRINTS" id="PR01657">
    <property type="entry name" value="MCMFAMILY"/>
</dbReference>
<dbReference type="InterPro" id="IPR027417">
    <property type="entry name" value="P-loop_NTPase"/>
</dbReference>
<dbReference type="GO" id="GO:0006271">
    <property type="term" value="P:DNA strand elongation involved in DNA replication"/>
    <property type="evidence" value="ECO:0007669"/>
    <property type="project" value="TreeGrafter"/>
</dbReference>
<evidence type="ECO:0000313" key="10">
    <source>
        <dbReference type="Proteomes" id="UP001208570"/>
    </source>
</evidence>
<keyword evidence="7" id="KW-0378">Hydrolase</keyword>
<dbReference type="EC" id="3.6.4.12" evidence="7"/>
<dbReference type="PROSITE" id="PS50051">
    <property type="entry name" value="MCM_2"/>
    <property type="match status" value="1"/>
</dbReference>
<name>A0AAD9J2M4_9ANNE</name>
<feature type="domain" description="MCM C-terminal AAA(+) ATPase" evidence="8">
    <location>
        <begin position="22"/>
        <end position="96"/>
    </location>
</feature>
<dbReference type="Proteomes" id="UP001208570">
    <property type="component" value="Unassembled WGS sequence"/>
</dbReference>